<proteinExistence type="predicted"/>
<accession>W3V986</accession>
<keyword evidence="2" id="KW-1185">Reference proteome</keyword>
<protein>
    <submittedName>
        <fullName evidence="1">Uncharacterized protein</fullName>
    </submittedName>
</protein>
<evidence type="ECO:0000313" key="1">
    <source>
        <dbReference type="EMBL" id="ETS31670.1"/>
    </source>
</evidence>
<name>W3V986_9GAMM</name>
<sequence length="58" mass="6802">MTADTHPDQRNHIGNYFGTNNGIKEKAIAGLIATRRHSFIEWKEIFSWYERPIQVLTK</sequence>
<gene>
    <name evidence="1" type="ORF">PTE_02358</name>
</gene>
<dbReference type="AlphaFoldDB" id="W3V986"/>
<dbReference type="Proteomes" id="UP000018957">
    <property type="component" value="Unassembled WGS sequence"/>
</dbReference>
<reference evidence="1 2" key="1">
    <citation type="submission" date="2013-11" db="EMBL/GenBank/DDBJ databases">
        <title>Elucidation of the Photorhabdus temperata genome and generation of transposon mutant library to identify motility mutants.</title>
        <authorList>
            <person name="Hurst S.G.IV."/>
            <person name="Micheals B."/>
            <person name="Abebe-Akele F."/>
            <person name="Rowedder H."/>
            <person name="Bullock H."/>
            <person name="Jackobeck R."/>
            <person name="Janicki E."/>
            <person name="Tisa L.S."/>
        </authorList>
    </citation>
    <scope>NUCLEOTIDE SEQUENCE [LARGE SCALE GENOMIC DNA]</scope>
    <source>
        <strain evidence="1 2">NC19</strain>
    </source>
</reference>
<evidence type="ECO:0000313" key="2">
    <source>
        <dbReference type="Proteomes" id="UP000018957"/>
    </source>
</evidence>
<dbReference type="EMBL" id="AYSJ01000011">
    <property type="protein sequence ID" value="ETS31670.1"/>
    <property type="molecule type" value="Genomic_DNA"/>
</dbReference>
<comment type="caution">
    <text evidence="1">The sequence shown here is derived from an EMBL/GenBank/DDBJ whole genome shotgun (WGS) entry which is preliminary data.</text>
</comment>
<organism evidence="1 2">
    <name type="scientific">Photorhabdus khanii NC19</name>
    <dbReference type="NCBI Taxonomy" id="1004151"/>
    <lineage>
        <taxon>Bacteria</taxon>
        <taxon>Pseudomonadati</taxon>
        <taxon>Pseudomonadota</taxon>
        <taxon>Gammaproteobacteria</taxon>
        <taxon>Enterobacterales</taxon>
        <taxon>Morganellaceae</taxon>
        <taxon>Photorhabdus</taxon>
    </lineage>
</organism>